<organism evidence="1 2">
    <name type="scientific">Congzhengia minquanensis</name>
    <dbReference type="NCBI Taxonomy" id="2763657"/>
    <lineage>
        <taxon>Bacteria</taxon>
        <taxon>Bacillati</taxon>
        <taxon>Bacillota</taxon>
        <taxon>Clostridia</taxon>
        <taxon>Eubacteriales</taxon>
        <taxon>Oscillospiraceae</taxon>
        <taxon>Congzhengia</taxon>
    </lineage>
</organism>
<evidence type="ECO:0000313" key="2">
    <source>
        <dbReference type="Proteomes" id="UP000611762"/>
    </source>
</evidence>
<dbReference type="Gene3D" id="3.40.50.1820">
    <property type="entry name" value="alpha/beta hydrolase"/>
    <property type="match status" value="1"/>
</dbReference>
<dbReference type="SUPFAM" id="SSF53474">
    <property type="entry name" value="alpha/beta-Hydrolases"/>
    <property type="match status" value="1"/>
</dbReference>
<dbReference type="PANTHER" id="PTHR48098:SF1">
    <property type="entry name" value="DIACYLGLYCEROL ACYLTRANSFERASE_MYCOLYLTRANSFERASE AG85A"/>
    <property type="match status" value="1"/>
</dbReference>
<gene>
    <name evidence="1" type="ORF">H8698_11435</name>
</gene>
<sequence length="239" mass="27663">MAHIEMTYRSEQLACDTDINLHLPEGIQKGERLPVLYLLHGLGSGSRSWDKYTAIGRYVRNKKIIVVMPYAGKSFYMNEKYGLNYYDYIAKELPDMIEATFPASDRRFIAGASMGGYGAFRIAFKNPGRYEWAASFSGALDMKPLLKLDEKRYELIAGSEFVPEEQDLFTMAELADQSPVKPKFYQWCGTEDYLYKGNVKFKNFMETLSFDYTYAESPGDHSWVYWDREIEKTLKLFGF</sequence>
<dbReference type="RefSeq" id="WP_249313611.1">
    <property type="nucleotide sequence ID" value="NZ_JACRSU010000004.1"/>
</dbReference>
<accession>A0A926DQS4</accession>
<comment type="caution">
    <text evidence="1">The sequence shown here is derived from an EMBL/GenBank/DDBJ whole genome shotgun (WGS) entry which is preliminary data.</text>
</comment>
<dbReference type="Proteomes" id="UP000611762">
    <property type="component" value="Unassembled WGS sequence"/>
</dbReference>
<dbReference type="EMBL" id="JACRSU010000004">
    <property type="protein sequence ID" value="MBC8541590.1"/>
    <property type="molecule type" value="Genomic_DNA"/>
</dbReference>
<reference evidence="1" key="1">
    <citation type="submission" date="2020-08" db="EMBL/GenBank/DDBJ databases">
        <title>Genome public.</title>
        <authorList>
            <person name="Liu C."/>
            <person name="Sun Q."/>
        </authorList>
    </citation>
    <scope>NUCLEOTIDE SEQUENCE</scope>
    <source>
        <strain evidence="1">H8</strain>
    </source>
</reference>
<dbReference type="InterPro" id="IPR050583">
    <property type="entry name" value="Mycobacterial_A85_antigen"/>
</dbReference>
<dbReference type="PANTHER" id="PTHR48098">
    <property type="entry name" value="ENTEROCHELIN ESTERASE-RELATED"/>
    <property type="match status" value="1"/>
</dbReference>
<proteinExistence type="predicted"/>
<evidence type="ECO:0000313" key="1">
    <source>
        <dbReference type="EMBL" id="MBC8541590.1"/>
    </source>
</evidence>
<dbReference type="InterPro" id="IPR029058">
    <property type="entry name" value="AB_hydrolase_fold"/>
</dbReference>
<dbReference type="InterPro" id="IPR000801">
    <property type="entry name" value="Esterase-like"/>
</dbReference>
<dbReference type="AlphaFoldDB" id="A0A926DQS4"/>
<dbReference type="GO" id="GO:0016747">
    <property type="term" value="F:acyltransferase activity, transferring groups other than amino-acyl groups"/>
    <property type="evidence" value="ECO:0007669"/>
    <property type="project" value="TreeGrafter"/>
</dbReference>
<dbReference type="Pfam" id="PF00756">
    <property type="entry name" value="Esterase"/>
    <property type="match status" value="1"/>
</dbReference>
<protein>
    <submittedName>
        <fullName evidence="1">Esterase family protein</fullName>
    </submittedName>
</protein>
<name>A0A926DQS4_9FIRM</name>
<keyword evidence="2" id="KW-1185">Reference proteome</keyword>